<comment type="pathway">
    <text evidence="11">Carbohydrate metabolism; galactose metabolism.</text>
</comment>
<feature type="site" description="Transition state stabilizer" evidence="11">
    <location>
        <position position="28"/>
    </location>
</feature>
<evidence type="ECO:0000256" key="5">
    <source>
        <dbReference type="ARBA" id="ARBA00022741"/>
    </source>
</evidence>
<feature type="binding site" evidence="11">
    <location>
        <position position="225"/>
    </location>
    <ligand>
        <name>substrate</name>
    </ligand>
</feature>
<dbReference type="InterPro" id="IPR014721">
    <property type="entry name" value="Ribsml_uS5_D2-typ_fold_subgr"/>
</dbReference>
<dbReference type="Proteomes" id="UP000094463">
    <property type="component" value="Chromosome"/>
</dbReference>
<feature type="domain" description="GHMP kinase N-terminal" evidence="13">
    <location>
        <begin position="95"/>
        <end position="183"/>
    </location>
</feature>
<dbReference type="SUPFAM" id="SSF55060">
    <property type="entry name" value="GHMP Kinase, C-terminal domain"/>
    <property type="match status" value="1"/>
</dbReference>
<feature type="domain" description="GHMP kinase C-terminal" evidence="14">
    <location>
        <begin position="286"/>
        <end position="366"/>
    </location>
</feature>
<keyword evidence="5 11" id="KW-0547">Nucleotide-binding</keyword>
<dbReference type="InterPro" id="IPR000705">
    <property type="entry name" value="Galactokinase"/>
</dbReference>
<evidence type="ECO:0000256" key="10">
    <source>
        <dbReference type="ARBA" id="ARBA00023277"/>
    </source>
</evidence>
<sequence length="388" mass="43378">MKQHLEKGFQKIYKQDTKGVRFFFAPGRVNLIGEHIDYNGGYVFPCALDVGTYVAILPRADQEIRFYSENFPSMGIVKGQLDDLTYRKADDWVSYAKGVLSMFNEQGYTGANGFDAYVFGNIPNGAGLSSSASIELAFAVAWDALNAFQMDRVSMVKLCQKAENEYIGVNCGIMDQFAIGFGKVDHALLLDCDTLDYEYAKLKLDGMKIVIANTNKRRGLADSKYNERRQECETALEELKTETEIQYLCDLDEASFQKHEEAIQDPVRKKRARHAVTENERTQKAFHALNAGDITEFGELMNASHVSLRDDYEVTGKELDAMVEAAWQEDSVIGARMTGAGFGGCTVNLVKEDGLEDTVHRISERYHQATGIEPKFYTVTTGDGAKEL</sequence>
<dbReference type="InterPro" id="IPR006203">
    <property type="entry name" value="GHMP_knse_ATP-bd_CS"/>
</dbReference>
<dbReference type="GO" id="GO:0005524">
    <property type="term" value="F:ATP binding"/>
    <property type="evidence" value="ECO:0007669"/>
    <property type="project" value="UniProtKB-UniRule"/>
</dbReference>
<dbReference type="InterPro" id="IPR036554">
    <property type="entry name" value="GHMP_kinase_C_sf"/>
</dbReference>
<dbReference type="Pfam" id="PF10509">
    <property type="entry name" value="GalKase_gal_bdg"/>
    <property type="match status" value="1"/>
</dbReference>
<evidence type="ECO:0000259" key="15">
    <source>
        <dbReference type="Pfam" id="PF10509"/>
    </source>
</evidence>
<name>A0A1D7QZ08_9BACI</name>
<dbReference type="RefSeq" id="WP_069366133.1">
    <property type="nucleotide sequence ID" value="NZ_CP012502.1"/>
</dbReference>
<reference evidence="16 17" key="1">
    <citation type="submission" date="2015-08" db="EMBL/GenBank/DDBJ databases">
        <title>The complete genome sequence of Bacillus beveridgei MLTeJB.</title>
        <authorList>
            <person name="Hanson T.E."/>
            <person name="Mesa C."/>
            <person name="Basesman S.M."/>
            <person name="Oremland R.S."/>
        </authorList>
    </citation>
    <scope>NUCLEOTIDE SEQUENCE [LARGE SCALE GENOMIC DNA]</scope>
    <source>
        <strain evidence="16 17">MLTeJB</strain>
    </source>
</reference>
<organism evidence="16 17">
    <name type="scientific">Salisediminibacterium beveridgei</name>
    <dbReference type="NCBI Taxonomy" id="632773"/>
    <lineage>
        <taxon>Bacteria</taxon>
        <taxon>Bacillati</taxon>
        <taxon>Bacillota</taxon>
        <taxon>Bacilli</taxon>
        <taxon>Bacillales</taxon>
        <taxon>Bacillaceae</taxon>
        <taxon>Salisediminibacterium</taxon>
    </lineage>
</organism>
<keyword evidence="3 11" id="KW-0808">Transferase</keyword>
<accession>A0A1D7QZ08</accession>
<keyword evidence="9 11" id="KW-0299">Galactose metabolism</keyword>
<dbReference type="PROSITE" id="PS00106">
    <property type="entry name" value="GALACTOKINASE"/>
    <property type="match status" value="1"/>
</dbReference>
<dbReference type="InterPro" id="IPR020568">
    <property type="entry name" value="Ribosomal_Su5_D2-typ_SF"/>
</dbReference>
<evidence type="ECO:0000256" key="1">
    <source>
        <dbReference type="ARBA" id="ARBA00006566"/>
    </source>
</evidence>
<keyword evidence="8 11" id="KW-0460">Magnesium</keyword>
<dbReference type="NCBIfam" id="TIGR00131">
    <property type="entry name" value="gal_kin"/>
    <property type="match status" value="1"/>
</dbReference>
<evidence type="ECO:0000256" key="7">
    <source>
        <dbReference type="ARBA" id="ARBA00022840"/>
    </source>
</evidence>
<dbReference type="Gene3D" id="3.30.230.10">
    <property type="match status" value="1"/>
</dbReference>
<feature type="binding site" evidence="11">
    <location>
        <begin position="34"/>
        <end position="37"/>
    </location>
    <ligand>
        <name>substrate</name>
    </ligand>
</feature>
<evidence type="ECO:0000259" key="14">
    <source>
        <dbReference type="Pfam" id="PF08544"/>
    </source>
</evidence>
<comment type="subcellular location">
    <subcellularLocation>
        <location evidence="11">Cytoplasm</location>
    </subcellularLocation>
</comment>
<dbReference type="InterPro" id="IPR013750">
    <property type="entry name" value="GHMP_kinase_C_dom"/>
</dbReference>
<evidence type="ECO:0000256" key="3">
    <source>
        <dbReference type="ARBA" id="ARBA00022679"/>
    </source>
</evidence>
<dbReference type="InterPro" id="IPR022963">
    <property type="entry name" value="Galactokinase_bac"/>
</dbReference>
<dbReference type="PRINTS" id="PR00473">
    <property type="entry name" value="GALCTOKINASE"/>
</dbReference>
<dbReference type="PANTHER" id="PTHR10457">
    <property type="entry name" value="MEVALONATE KINASE/GALACTOKINASE"/>
    <property type="match status" value="1"/>
</dbReference>
<evidence type="ECO:0000256" key="4">
    <source>
        <dbReference type="ARBA" id="ARBA00022723"/>
    </source>
</evidence>
<dbReference type="GO" id="GO:0005829">
    <property type="term" value="C:cytosol"/>
    <property type="evidence" value="ECO:0007669"/>
    <property type="project" value="TreeGrafter"/>
</dbReference>
<dbReference type="PATRIC" id="fig|632773.3.peg.3042"/>
<keyword evidence="2 11" id="KW-0963">Cytoplasm</keyword>
<dbReference type="UniPathway" id="UPA00214"/>
<feature type="domain" description="Galactokinase N-terminal" evidence="15">
    <location>
        <begin position="8"/>
        <end position="56"/>
    </location>
</feature>
<dbReference type="PANTHER" id="PTHR10457:SF7">
    <property type="entry name" value="GALACTOKINASE-RELATED"/>
    <property type="match status" value="1"/>
</dbReference>
<evidence type="ECO:0000259" key="13">
    <source>
        <dbReference type="Pfam" id="PF00288"/>
    </source>
</evidence>
<dbReference type="NCBIfam" id="NF003705">
    <property type="entry name" value="PRK05322.1"/>
    <property type="match status" value="1"/>
</dbReference>
<dbReference type="EC" id="2.7.1.6" evidence="11 12"/>
<dbReference type="KEGG" id="bbev:BBEV_2907"/>
<dbReference type="HAMAP" id="MF_00246">
    <property type="entry name" value="Galactokinase"/>
    <property type="match status" value="1"/>
</dbReference>
<dbReference type="SUPFAM" id="SSF54211">
    <property type="entry name" value="Ribosomal protein S5 domain 2-like"/>
    <property type="match status" value="1"/>
</dbReference>
<keyword evidence="10 11" id="KW-0119">Carbohydrate metabolism</keyword>
<evidence type="ECO:0000256" key="11">
    <source>
        <dbReference type="HAMAP-Rule" id="MF_00246"/>
    </source>
</evidence>
<dbReference type="PROSITE" id="PS00627">
    <property type="entry name" value="GHMP_KINASES_ATP"/>
    <property type="match status" value="1"/>
</dbReference>
<dbReference type="PIRSF" id="PIRSF000530">
    <property type="entry name" value="Galactokinase"/>
    <property type="match status" value="1"/>
</dbReference>
<evidence type="ECO:0000313" key="17">
    <source>
        <dbReference type="Proteomes" id="UP000094463"/>
    </source>
</evidence>
<feature type="binding site" evidence="11">
    <location>
        <position position="68"/>
    </location>
    <ligand>
        <name>ATP</name>
        <dbReference type="ChEBI" id="CHEBI:30616"/>
    </ligand>
</feature>
<dbReference type="FunFam" id="3.30.230.10:FF:000017">
    <property type="entry name" value="Galactokinase"/>
    <property type="match status" value="1"/>
</dbReference>
<feature type="binding site" evidence="11">
    <location>
        <position position="163"/>
    </location>
    <ligand>
        <name>Mg(2+)</name>
        <dbReference type="ChEBI" id="CHEBI:18420"/>
    </ligand>
</feature>
<comment type="catalytic activity">
    <reaction evidence="11">
        <text>alpha-D-galactose + ATP = alpha-D-galactose 1-phosphate + ADP + H(+)</text>
        <dbReference type="Rhea" id="RHEA:13553"/>
        <dbReference type="ChEBI" id="CHEBI:15378"/>
        <dbReference type="ChEBI" id="CHEBI:28061"/>
        <dbReference type="ChEBI" id="CHEBI:30616"/>
        <dbReference type="ChEBI" id="CHEBI:58336"/>
        <dbReference type="ChEBI" id="CHEBI:456216"/>
        <dbReference type="EC" id="2.7.1.6"/>
    </reaction>
</comment>
<comment type="function">
    <text evidence="11">Catalyzes the transfer of the gamma-phosphate of ATP to D-galactose to form alpha-D-galactose-1-phosphate (Gal-1-P).</text>
</comment>
<evidence type="ECO:0000256" key="2">
    <source>
        <dbReference type="ARBA" id="ARBA00022490"/>
    </source>
</evidence>
<keyword evidence="17" id="KW-1185">Reference proteome</keyword>
<evidence type="ECO:0000256" key="6">
    <source>
        <dbReference type="ARBA" id="ARBA00022777"/>
    </source>
</evidence>
<feature type="binding site" evidence="11">
    <location>
        <position position="131"/>
    </location>
    <ligand>
        <name>Mg(2+)</name>
        <dbReference type="ChEBI" id="CHEBI:18420"/>
    </ligand>
</feature>
<dbReference type="Pfam" id="PF08544">
    <property type="entry name" value="GHMP_kinases_C"/>
    <property type="match status" value="1"/>
</dbReference>
<dbReference type="FunFam" id="3.30.70.890:FF:000001">
    <property type="entry name" value="Galactokinase"/>
    <property type="match status" value="1"/>
</dbReference>
<dbReference type="GO" id="GO:0000287">
    <property type="term" value="F:magnesium ion binding"/>
    <property type="evidence" value="ECO:0007669"/>
    <property type="project" value="UniProtKB-UniRule"/>
</dbReference>
<dbReference type="STRING" id="632773.BBEV_2907"/>
<dbReference type="GO" id="GO:0006012">
    <property type="term" value="P:galactose metabolic process"/>
    <property type="evidence" value="ECO:0007669"/>
    <property type="project" value="UniProtKB-UniRule"/>
</dbReference>
<dbReference type="GO" id="GO:0004335">
    <property type="term" value="F:galactokinase activity"/>
    <property type="evidence" value="ECO:0007669"/>
    <property type="project" value="UniProtKB-UniRule"/>
</dbReference>
<dbReference type="InterPro" id="IPR019741">
    <property type="entry name" value="Galactokinase_CS"/>
</dbReference>
<evidence type="ECO:0000256" key="8">
    <source>
        <dbReference type="ARBA" id="ARBA00022842"/>
    </source>
</evidence>
<keyword evidence="7 11" id="KW-0067">ATP-binding</keyword>
<dbReference type="Gene3D" id="3.30.70.890">
    <property type="entry name" value="GHMP kinase, C-terminal domain"/>
    <property type="match status" value="1"/>
</dbReference>
<evidence type="ECO:0000256" key="9">
    <source>
        <dbReference type="ARBA" id="ARBA00023144"/>
    </source>
</evidence>
<gene>
    <name evidence="11 16" type="primary">galK</name>
    <name evidence="16" type="ORF">BBEV_2907</name>
</gene>
<evidence type="ECO:0000313" key="16">
    <source>
        <dbReference type="EMBL" id="AOM84232.1"/>
    </source>
</evidence>
<keyword evidence="4 11" id="KW-0479">Metal-binding</keyword>
<dbReference type="Pfam" id="PF00288">
    <property type="entry name" value="GHMP_kinases_N"/>
    <property type="match status" value="1"/>
</dbReference>
<dbReference type="InterPro" id="IPR006206">
    <property type="entry name" value="Mevalonate/galactokinase"/>
</dbReference>
<dbReference type="InterPro" id="IPR019539">
    <property type="entry name" value="GalKase_N"/>
</dbReference>
<comment type="similarity">
    <text evidence="1 11">Belongs to the GHMP kinase family. GalK subfamily.</text>
</comment>
<evidence type="ECO:0000256" key="12">
    <source>
        <dbReference type="NCBIfam" id="TIGR00131"/>
    </source>
</evidence>
<dbReference type="PRINTS" id="PR00959">
    <property type="entry name" value="MEVGALKINASE"/>
</dbReference>
<feature type="active site" description="Proton acceptor" evidence="11">
    <location>
        <position position="175"/>
    </location>
</feature>
<dbReference type="OrthoDB" id="250531at2"/>
<dbReference type="EMBL" id="CP012502">
    <property type="protein sequence ID" value="AOM84232.1"/>
    <property type="molecule type" value="Genomic_DNA"/>
</dbReference>
<dbReference type="InterPro" id="IPR006204">
    <property type="entry name" value="GHMP_kinase_N_dom"/>
</dbReference>
<feature type="binding site" evidence="11">
    <location>
        <begin position="125"/>
        <end position="131"/>
    </location>
    <ligand>
        <name>ATP</name>
        <dbReference type="ChEBI" id="CHEBI:30616"/>
    </ligand>
</feature>
<dbReference type="AlphaFoldDB" id="A0A1D7QZ08"/>
<proteinExistence type="inferred from homology"/>
<keyword evidence="6 11" id="KW-0418">Kinase</keyword>
<protein>
    <recommendedName>
        <fullName evidence="11 12">Galactokinase</fullName>
        <ecNumber evidence="11 12">2.7.1.6</ecNumber>
    </recommendedName>
    <alternativeName>
        <fullName evidence="11">Galactose kinase</fullName>
    </alternativeName>
</protein>